<gene>
    <name evidence="1" type="ORF">CcrBL10_gp203c</name>
</gene>
<evidence type="ECO:0000313" key="2">
    <source>
        <dbReference type="Proteomes" id="UP000258997"/>
    </source>
</evidence>
<reference evidence="1 2" key="1">
    <citation type="submission" date="2018-07" db="EMBL/GenBank/DDBJ databases">
        <title>Giant CbK-like Caulobacter bacteriophages have genetically divergent genomes.</title>
        <authorList>
            <person name="Wilson K.M."/>
            <person name="Ely B."/>
        </authorList>
    </citation>
    <scope>NUCLEOTIDE SEQUENCE [LARGE SCALE GENOMIC DNA]</scope>
</reference>
<organism evidence="1 2">
    <name type="scientific">Caulobacter phage CcrBL10</name>
    <dbReference type="NCBI Taxonomy" id="2283269"/>
    <lineage>
        <taxon>Viruses</taxon>
        <taxon>Duplodnaviria</taxon>
        <taxon>Heunggongvirae</taxon>
        <taxon>Uroviricota</taxon>
        <taxon>Caudoviricetes</taxon>
        <taxon>Jeanschmidtviridae</taxon>
        <taxon>Poindextervirus</taxon>
        <taxon>Poindextervirus BL10</taxon>
    </lineage>
</organism>
<keyword evidence="2" id="KW-1185">Reference proteome</keyword>
<sequence>MTNDQPKLGLFLGLFWINYYHAWVFLAVLLYAVLIHPFFYVVARLWFALLGRLPQFDYQTVLCRLRYHRRGDPLAGGWNLDADLRILDGGFSWRSISWQGFKRFDLGWLWLARIVIGGMNDLPMAGGMRGKHAYVSLGLLGFSLDMGVLGEKFRVRLFFNGRRLFYHRGLDALA</sequence>
<proteinExistence type="predicted"/>
<name>A0A385EC68_9CAUD</name>
<dbReference type="EMBL" id="MH588544">
    <property type="protein sequence ID" value="AXQ68407.1"/>
    <property type="molecule type" value="Genomic_DNA"/>
</dbReference>
<accession>A0A385EC68</accession>
<evidence type="ECO:0000313" key="1">
    <source>
        <dbReference type="EMBL" id="AXQ68407.1"/>
    </source>
</evidence>
<dbReference type="Proteomes" id="UP000258997">
    <property type="component" value="Segment"/>
</dbReference>
<protein>
    <submittedName>
        <fullName evidence="1">Uncharacterized protein</fullName>
    </submittedName>
</protein>